<dbReference type="InterPro" id="IPR009450">
    <property type="entry name" value="Plno_GlcNAc_GPI2"/>
</dbReference>
<keyword evidence="5 8" id="KW-0812">Transmembrane</keyword>
<evidence type="ECO:0000313" key="10">
    <source>
        <dbReference type="Proteomes" id="UP001497497"/>
    </source>
</evidence>
<dbReference type="Proteomes" id="UP001497497">
    <property type="component" value="Unassembled WGS sequence"/>
</dbReference>
<evidence type="ECO:0008006" key="11">
    <source>
        <dbReference type="Google" id="ProtNLM"/>
    </source>
</evidence>
<evidence type="ECO:0000256" key="4">
    <source>
        <dbReference type="ARBA" id="ARBA00022502"/>
    </source>
</evidence>
<evidence type="ECO:0000313" key="9">
    <source>
        <dbReference type="EMBL" id="CAL1536721.1"/>
    </source>
</evidence>
<feature type="non-terminal residue" evidence="9">
    <location>
        <position position="1"/>
    </location>
</feature>
<evidence type="ECO:0000256" key="8">
    <source>
        <dbReference type="SAM" id="Phobius"/>
    </source>
</evidence>
<evidence type="ECO:0000256" key="6">
    <source>
        <dbReference type="ARBA" id="ARBA00022989"/>
    </source>
</evidence>
<dbReference type="PANTHER" id="PTHR12982:SF0">
    <property type="entry name" value="PHOSPHATIDYLINOSITOL N-ACETYLGLUCOSAMINYLTRANSFERASE SUBUNIT C"/>
    <property type="match status" value="1"/>
</dbReference>
<dbReference type="PANTHER" id="PTHR12982">
    <property type="entry name" value="PHOSPHATIDYLINOSITOL GLYCAN, CLASS C"/>
    <property type="match status" value="1"/>
</dbReference>
<dbReference type="AlphaFoldDB" id="A0AAV2HRH5"/>
<accession>A0AAV2HRH5</accession>
<reference evidence="9 10" key="1">
    <citation type="submission" date="2024-04" db="EMBL/GenBank/DDBJ databases">
        <authorList>
            <consortium name="Genoscope - CEA"/>
            <person name="William W."/>
        </authorList>
    </citation>
    <scope>NUCLEOTIDE SEQUENCE [LARGE SCALE GENOMIC DNA]</scope>
</reference>
<keyword evidence="6 8" id="KW-1133">Transmembrane helix</keyword>
<comment type="caution">
    <text evidence="9">The sequence shown here is derived from an EMBL/GenBank/DDBJ whole genome shotgun (WGS) entry which is preliminary data.</text>
</comment>
<feature type="transmembrane region" description="Helical" evidence="8">
    <location>
        <begin position="82"/>
        <end position="103"/>
    </location>
</feature>
<evidence type="ECO:0000256" key="1">
    <source>
        <dbReference type="ARBA" id="ARBA00004141"/>
    </source>
</evidence>
<dbReference type="EMBL" id="CAXITT010000237">
    <property type="protein sequence ID" value="CAL1536721.1"/>
    <property type="molecule type" value="Genomic_DNA"/>
</dbReference>
<gene>
    <name evidence="9" type="ORF">GSLYS_00010634001</name>
</gene>
<sequence length="108" mass="12178">DSSVPGALSLNAAIFASVCLASRLHTTWHAFTTVTTSFELFALWPHLRKNLKMRHHALHQWLIFAVTLLCVVLLGTKTYVGAMLYFVLVVLITFIFPAWLLSLHSLKK</sequence>
<evidence type="ECO:0000256" key="5">
    <source>
        <dbReference type="ARBA" id="ARBA00022692"/>
    </source>
</evidence>
<evidence type="ECO:0000256" key="3">
    <source>
        <dbReference type="ARBA" id="ARBA00008321"/>
    </source>
</evidence>
<keyword evidence="10" id="KW-1185">Reference proteome</keyword>
<name>A0AAV2HRH5_LYMST</name>
<dbReference type="Pfam" id="PF06432">
    <property type="entry name" value="GPI2"/>
    <property type="match status" value="1"/>
</dbReference>
<protein>
    <recommendedName>
        <fullName evidence="11">Phosphatidylinositol N-acetylglucosaminyltransferase subunit C</fullName>
    </recommendedName>
</protein>
<dbReference type="GO" id="GO:0006506">
    <property type="term" value="P:GPI anchor biosynthetic process"/>
    <property type="evidence" value="ECO:0007669"/>
    <property type="project" value="UniProtKB-KW"/>
</dbReference>
<keyword evidence="7 8" id="KW-0472">Membrane</keyword>
<proteinExistence type="inferred from homology"/>
<evidence type="ECO:0000256" key="7">
    <source>
        <dbReference type="ARBA" id="ARBA00023136"/>
    </source>
</evidence>
<evidence type="ECO:0000256" key="2">
    <source>
        <dbReference type="ARBA" id="ARBA00004687"/>
    </source>
</evidence>
<feature type="transmembrane region" description="Helical" evidence="8">
    <location>
        <begin position="58"/>
        <end position="76"/>
    </location>
</feature>
<dbReference type="GO" id="GO:0000506">
    <property type="term" value="C:glycosylphosphatidylinositol-N-acetylglucosaminyltransferase (GPI-GnT) complex"/>
    <property type="evidence" value="ECO:0007669"/>
    <property type="project" value="TreeGrafter"/>
</dbReference>
<comment type="pathway">
    <text evidence="2">Glycolipid biosynthesis; glycosylphosphatidylinositol-anchor biosynthesis.</text>
</comment>
<keyword evidence="4" id="KW-0337">GPI-anchor biosynthesis</keyword>
<organism evidence="9 10">
    <name type="scientific">Lymnaea stagnalis</name>
    <name type="common">Great pond snail</name>
    <name type="synonym">Helix stagnalis</name>
    <dbReference type="NCBI Taxonomy" id="6523"/>
    <lineage>
        <taxon>Eukaryota</taxon>
        <taxon>Metazoa</taxon>
        <taxon>Spiralia</taxon>
        <taxon>Lophotrochozoa</taxon>
        <taxon>Mollusca</taxon>
        <taxon>Gastropoda</taxon>
        <taxon>Heterobranchia</taxon>
        <taxon>Euthyneura</taxon>
        <taxon>Panpulmonata</taxon>
        <taxon>Hygrophila</taxon>
        <taxon>Lymnaeoidea</taxon>
        <taxon>Lymnaeidae</taxon>
        <taxon>Lymnaea</taxon>
    </lineage>
</organism>
<comment type="subcellular location">
    <subcellularLocation>
        <location evidence="1">Membrane</location>
        <topology evidence="1">Multi-pass membrane protein</topology>
    </subcellularLocation>
</comment>
<comment type="similarity">
    <text evidence="3">Belongs to the PIGC family.</text>
</comment>